<keyword evidence="1" id="KW-0175">Coiled coil</keyword>
<dbReference type="EMBL" id="KF483846">
    <property type="protein sequence ID" value="AHC54959.1"/>
    <property type="molecule type" value="Genomic_DNA"/>
</dbReference>
<dbReference type="InterPro" id="IPR036770">
    <property type="entry name" value="Ankyrin_rpt-contain_sf"/>
</dbReference>
<feature type="coiled-coil region" evidence="1">
    <location>
        <begin position="465"/>
        <end position="499"/>
    </location>
</feature>
<sequence>MNVFEGKGNTIFCQKMKRQIQKNVWQALQDYDTRWFDNAVRSKQCIPNSDKDGLDVLSKAIDLRFSDAVLAMCACGFQVFQHHIDRACLAFEEDEFVFFPKPRKILKDTIPPKKLSKEAKRALWLGDDSKLPKGFPLSEKAEWVRYSMESLRFLLATLKISEVDAGWKRLPSGLRNKRVLEFNTQFSPNTRYFGLGKKDFLFYAVTKGYVACSRAAAFENPPKVNSVVFAIREYAKNVGGAIKMAPHGSERFMLHGRLPENIPSLGEDNPLLPQLQKVLNSLEIVDILAKFVGQEQLNSSWDGTTPMLSAVETRSSILLEKLIKRGCYLNFVPRGAQKLPLTACRDAELSGILTLNGANPDLPDANGDNWLSWSVRCVAEAKDQRQTQRSTELLRVCVDSKPNPDVPLKESPLVIALKTDSMPLVELVLSSGINPNDGIFWAKDNGRKVMLDRLNEYKKKYDLSLDDLVSSVEDEQKAVKEAEKELQILSQSMVGKTEEESAELLPSLIEAKRKRTGLRKELDATSNILRLFLLRSQMDFSDSDLQRPRGIATCLSIMGENRKRVDYQQIRDKRAIIRSERYAENRPFDIKELADGSDAGDFADDQLFFFWKDKEPRILATWDIPSITNGDRKDWTDSELERIGSVRIATRSPGLEQELEFLFSRQLMGARTLISFKEQEEKEEEEIVVGKDGDIIDNALEALQKLRI</sequence>
<organism evidence="2 3">
    <name type="scientific">Tunisvirus fontaine2</name>
    <dbReference type="NCBI Taxonomy" id="1421067"/>
    <lineage>
        <taxon>Viruses</taxon>
        <taxon>Varidnaviria</taxon>
        <taxon>Bamfordvirae</taxon>
        <taxon>Nucleocytoviricota</taxon>
        <taxon>Megaviricetes</taxon>
        <taxon>Pimascovirales</taxon>
        <taxon>Pimascovirales incertae sedis</taxon>
        <taxon>Marseilleviridae</taxon>
        <taxon>Losannavirus</taxon>
        <taxon>Losannavirus tunisense</taxon>
    </lineage>
</organism>
<dbReference type="SUPFAM" id="SSF48403">
    <property type="entry name" value="Ankyrin repeat"/>
    <property type="match status" value="1"/>
</dbReference>
<evidence type="ECO:0000313" key="2">
    <source>
        <dbReference type="EMBL" id="AHC54959.1"/>
    </source>
</evidence>
<gene>
    <name evidence="2" type="ORF">TNS_ORF241</name>
</gene>
<evidence type="ECO:0000256" key="1">
    <source>
        <dbReference type="SAM" id="Coils"/>
    </source>
</evidence>
<dbReference type="Proteomes" id="UP000232615">
    <property type="component" value="Segment"/>
</dbReference>
<dbReference type="Gene3D" id="1.25.40.20">
    <property type="entry name" value="Ankyrin repeat-containing domain"/>
    <property type="match status" value="1"/>
</dbReference>
<proteinExistence type="predicted"/>
<accession>V9SGE2</accession>
<reference evidence="2 3" key="1">
    <citation type="journal article" date="2014" name="Arch. Virol.">
        <title>Complete genome sequence of Tunisvirus, a new member of the proposed family Marseilleviridae.</title>
        <authorList>
            <person name="Aherfi S."/>
            <person name="Boughalmi M."/>
            <person name="Pagnier I."/>
            <person name="Fournous G."/>
            <person name="La Scola B."/>
            <person name="Raoult D."/>
            <person name="Colson P."/>
        </authorList>
    </citation>
    <scope>NUCLEOTIDE SEQUENCE [LARGE SCALE GENOMIC DNA]</scope>
    <source>
        <strain evidence="2 3">U484</strain>
    </source>
</reference>
<keyword evidence="3" id="KW-1185">Reference proteome</keyword>
<protein>
    <submittedName>
        <fullName evidence="2">Ankyrin repeat containing protein</fullName>
    </submittedName>
</protein>
<name>V9SGE2_9VIRU</name>
<evidence type="ECO:0000313" key="3">
    <source>
        <dbReference type="Proteomes" id="UP000232615"/>
    </source>
</evidence>